<dbReference type="Proteomes" id="UP000196640">
    <property type="component" value="Unassembled WGS sequence"/>
</dbReference>
<sequence length="138" mass="14403">MTTVIGEIRDARGRPVTGALTFRLSGLVSELGEDVFVAPVEATTGLQPDGSFTIGLWPNTAGLSATKYSVTLAGNGLTAATLQIPDIVIPESDDPIELSILTNGAWIVPGKKYVQLTQSAYDALPAKAADTIYIVVEG</sequence>
<accession>A0A212AIR3</accession>
<name>A0A212AIR3_9RHOB</name>
<organism evidence="2 3">
    <name type="scientific">Haematobacter missouriensis</name>
    <dbReference type="NCBI Taxonomy" id="366616"/>
    <lineage>
        <taxon>Bacteria</taxon>
        <taxon>Pseudomonadati</taxon>
        <taxon>Pseudomonadota</taxon>
        <taxon>Alphaproteobacteria</taxon>
        <taxon>Rhodobacterales</taxon>
        <taxon>Paracoccaceae</taxon>
        <taxon>Haematobacter</taxon>
    </lineage>
</organism>
<reference evidence="3" key="1">
    <citation type="submission" date="2016-11" db="EMBL/GenBank/DDBJ databases">
        <title>Comparison of Traditional DNA-DNA Hybridization with In Silico Genomic Analysis.</title>
        <authorList>
            <person name="Nicholson A.C."/>
            <person name="Humrighouse B.W."/>
            <person name="Graziano J."/>
            <person name="Lasker B."/>
            <person name="Whitney A.M."/>
            <person name="Mcquiston J.R."/>
            <person name="Bell M."/>
        </authorList>
    </citation>
    <scope>NUCLEOTIDE SEQUENCE [LARGE SCALE GENOMIC DNA]</scope>
    <source>
        <strain evidence="3">H2381</strain>
    </source>
</reference>
<dbReference type="Pfam" id="PF24243">
    <property type="entry name" value="Phage_tail_C"/>
    <property type="match status" value="1"/>
</dbReference>
<protein>
    <recommendedName>
        <fullName evidence="1">Minor tail protein gp31 C-terminal domain-containing protein</fullName>
    </recommendedName>
</protein>
<evidence type="ECO:0000259" key="1">
    <source>
        <dbReference type="Pfam" id="PF24243"/>
    </source>
</evidence>
<evidence type="ECO:0000313" key="3">
    <source>
        <dbReference type="Proteomes" id="UP000196640"/>
    </source>
</evidence>
<feature type="domain" description="Minor tail protein gp31 C-terminal" evidence="1">
    <location>
        <begin position="112"/>
        <end position="136"/>
    </location>
</feature>
<dbReference type="AlphaFoldDB" id="A0A212AIR3"/>
<dbReference type="InterPro" id="IPR056923">
    <property type="entry name" value="Minor_tail_gp31_C"/>
</dbReference>
<evidence type="ECO:0000313" key="2">
    <source>
        <dbReference type="EMBL" id="OWJ81357.1"/>
    </source>
</evidence>
<proteinExistence type="predicted"/>
<comment type="caution">
    <text evidence="2">The sequence shown here is derived from an EMBL/GenBank/DDBJ whole genome shotgun (WGS) entry which is preliminary data.</text>
</comment>
<dbReference type="EMBL" id="NIPX01000040">
    <property type="protein sequence ID" value="OWJ81357.1"/>
    <property type="molecule type" value="Genomic_DNA"/>
</dbReference>
<gene>
    <name evidence="2" type="ORF">CDV52_18310</name>
</gene>